<keyword evidence="3" id="KW-1185">Reference proteome</keyword>
<dbReference type="InterPro" id="IPR053714">
    <property type="entry name" value="Iso_Racemase_Enz_sf"/>
</dbReference>
<dbReference type="PANTHER" id="PTHR28047">
    <property type="entry name" value="PROTEIN DCG1"/>
    <property type="match status" value="1"/>
</dbReference>
<dbReference type="Pfam" id="PF01177">
    <property type="entry name" value="Asp_Glu_race"/>
    <property type="match status" value="1"/>
</dbReference>
<dbReference type="EMBL" id="FORT01000023">
    <property type="protein sequence ID" value="SFK89992.1"/>
    <property type="molecule type" value="Genomic_DNA"/>
</dbReference>
<reference evidence="3" key="1">
    <citation type="submission" date="2016-10" db="EMBL/GenBank/DDBJ databases">
        <authorList>
            <person name="Varghese N."/>
            <person name="Submissions S."/>
        </authorList>
    </citation>
    <scope>NUCLEOTIDE SEQUENCE [LARGE SCALE GENOMIC DNA]</scope>
    <source>
        <strain evidence="3">OK042</strain>
    </source>
</reference>
<dbReference type="STRING" id="1884381.SAMN05518846_12338"/>
<sequence>MKIAYVGAAPKSAEEVERRGRLLQQWAASGTTIEMAYATEGPASIESMYEEYIAIPQYAKNMVRLEREGFAAAIVGCAGDPGIDAYRELCTNMLVVGPGMSGFHAAALLGRKFTLLTVADSMIASSYELIQKSGLASSVASVLAVNIPVLELSHNRTQTLEKLVRIGRDAIEKDRADVLVLGCMSMAFLQVAEDMQKQLGIPVINPAKAALKLAESLVSCGLKQSKIMMGECSNEYHLQKHGKNAAGRNQFGCFKGYPGKVQHAGSRILQ</sequence>
<organism evidence="2 3">
    <name type="scientific">Brevibacillus centrosporus</name>
    <dbReference type="NCBI Taxonomy" id="54910"/>
    <lineage>
        <taxon>Bacteria</taxon>
        <taxon>Bacillati</taxon>
        <taxon>Bacillota</taxon>
        <taxon>Bacilli</taxon>
        <taxon>Bacillales</taxon>
        <taxon>Paenibacillaceae</taxon>
        <taxon>Brevibacillus</taxon>
    </lineage>
</organism>
<accession>A0A1I4D927</accession>
<evidence type="ECO:0000256" key="1">
    <source>
        <dbReference type="ARBA" id="ARBA00038414"/>
    </source>
</evidence>
<evidence type="ECO:0000313" key="2">
    <source>
        <dbReference type="EMBL" id="SFK89992.1"/>
    </source>
</evidence>
<dbReference type="InterPro" id="IPR052186">
    <property type="entry name" value="Hydantoin_racemase-like"/>
</dbReference>
<dbReference type="Proteomes" id="UP000198915">
    <property type="component" value="Unassembled WGS sequence"/>
</dbReference>
<protein>
    <submittedName>
        <fullName evidence="2">Allantoin racemase</fullName>
    </submittedName>
</protein>
<proteinExistence type="inferred from homology"/>
<dbReference type="RefSeq" id="WP_092276353.1">
    <property type="nucleotide sequence ID" value="NZ_BJOE01000002.1"/>
</dbReference>
<name>A0A1I4D927_9BACL</name>
<dbReference type="InterPro" id="IPR015942">
    <property type="entry name" value="Asp/Glu/hydantoin_racemase"/>
</dbReference>
<evidence type="ECO:0000313" key="3">
    <source>
        <dbReference type="Proteomes" id="UP000198915"/>
    </source>
</evidence>
<gene>
    <name evidence="2" type="ORF">SAMN05518846_12338</name>
</gene>
<dbReference type="GO" id="GO:0047661">
    <property type="term" value="F:amino-acid racemase activity"/>
    <property type="evidence" value="ECO:0007669"/>
    <property type="project" value="InterPro"/>
</dbReference>
<dbReference type="PANTHER" id="PTHR28047:SF5">
    <property type="entry name" value="PROTEIN DCG1"/>
    <property type="match status" value="1"/>
</dbReference>
<dbReference type="Gene3D" id="3.40.50.12500">
    <property type="match status" value="1"/>
</dbReference>
<dbReference type="AlphaFoldDB" id="A0A1I4D927"/>
<comment type="similarity">
    <text evidence="1">Belongs to the HyuE racemase family.</text>
</comment>